<keyword evidence="3" id="KW-1185">Reference proteome</keyword>
<proteinExistence type="predicted"/>
<name>A0A9N9HMT5_9GLOM</name>
<feature type="non-terminal residue" evidence="2">
    <location>
        <position position="73"/>
    </location>
</feature>
<feature type="region of interest" description="Disordered" evidence="1">
    <location>
        <begin position="43"/>
        <end position="65"/>
    </location>
</feature>
<evidence type="ECO:0000313" key="2">
    <source>
        <dbReference type="EMBL" id="CAG8696435.1"/>
    </source>
</evidence>
<protein>
    <submittedName>
        <fullName evidence="2">13135_t:CDS:1</fullName>
    </submittedName>
</protein>
<dbReference type="Proteomes" id="UP000789508">
    <property type="component" value="Unassembled WGS sequence"/>
</dbReference>
<reference evidence="2" key="1">
    <citation type="submission" date="2021-06" db="EMBL/GenBank/DDBJ databases">
        <authorList>
            <person name="Kallberg Y."/>
            <person name="Tangrot J."/>
            <person name="Rosling A."/>
        </authorList>
    </citation>
    <scope>NUCLEOTIDE SEQUENCE</scope>
    <source>
        <strain evidence="2">FL130A</strain>
    </source>
</reference>
<gene>
    <name evidence="2" type="ORF">ALEPTO_LOCUS11407</name>
</gene>
<organism evidence="2 3">
    <name type="scientific">Ambispora leptoticha</name>
    <dbReference type="NCBI Taxonomy" id="144679"/>
    <lineage>
        <taxon>Eukaryota</taxon>
        <taxon>Fungi</taxon>
        <taxon>Fungi incertae sedis</taxon>
        <taxon>Mucoromycota</taxon>
        <taxon>Glomeromycotina</taxon>
        <taxon>Glomeromycetes</taxon>
        <taxon>Archaeosporales</taxon>
        <taxon>Ambisporaceae</taxon>
        <taxon>Ambispora</taxon>
    </lineage>
</organism>
<comment type="caution">
    <text evidence="2">The sequence shown here is derived from an EMBL/GenBank/DDBJ whole genome shotgun (WGS) entry which is preliminary data.</text>
</comment>
<sequence>SLGFIGIVCTNEQKSIEYHNFRRRFRRYILFGQCALTFRAGSEYDDDSDETTSTVSTPPGSPSRTRKWYFSFE</sequence>
<accession>A0A9N9HMT5</accession>
<dbReference type="AlphaFoldDB" id="A0A9N9HMT5"/>
<evidence type="ECO:0000256" key="1">
    <source>
        <dbReference type="SAM" id="MobiDB-lite"/>
    </source>
</evidence>
<dbReference type="EMBL" id="CAJVPS010018150">
    <property type="protein sequence ID" value="CAG8696435.1"/>
    <property type="molecule type" value="Genomic_DNA"/>
</dbReference>
<evidence type="ECO:0000313" key="3">
    <source>
        <dbReference type="Proteomes" id="UP000789508"/>
    </source>
</evidence>